<evidence type="ECO:0000256" key="2">
    <source>
        <dbReference type="ARBA" id="ARBA00022578"/>
    </source>
</evidence>
<dbReference type="GO" id="GO:0006310">
    <property type="term" value="P:DNA recombination"/>
    <property type="evidence" value="ECO:0007669"/>
    <property type="project" value="UniProtKB-KW"/>
</dbReference>
<protein>
    <submittedName>
        <fullName evidence="7">Transposase</fullName>
    </submittedName>
</protein>
<name>A0A455SJ70_9CHLR</name>
<dbReference type="GO" id="GO:0003677">
    <property type="term" value="F:DNA binding"/>
    <property type="evidence" value="ECO:0007669"/>
    <property type="project" value="UniProtKB-KW"/>
</dbReference>
<organism evidence="7">
    <name type="scientific">Thermosporothrix sp. COM3</name>
    <dbReference type="NCBI Taxonomy" id="2490863"/>
    <lineage>
        <taxon>Bacteria</taxon>
        <taxon>Bacillati</taxon>
        <taxon>Chloroflexota</taxon>
        <taxon>Ktedonobacteria</taxon>
        <taxon>Ktedonobacterales</taxon>
        <taxon>Thermosporotrichaceae</taxon>
        <taxon>Thermosporothrix</taxon>
    </lineage>
</organism>
<keyword evidence="4" id="KW-0233">DNA recombination</keyword>
<feature type="domain" description="Cas12f1-like TNB" evidence="6">
    <location>
        <begin position="305"/>
        <end position="376"/>
    </location>
</feature>
<dbReference type="NCBIfam" id="NF040570">
    <property type="entry name" value="guided_TnpB"/>
    <property type="match status" value="1"/>
</dbReference>
<evidence type="ECO:0000259" key="5">
    <source>
        <dbReference type="Pfam" id="PF01385"/>
    </source>
</evidence>
<gene>
    <name evidence="7" type="ORF">KTC_21590</name>
</gene>
<proteinExistence type="inferred from homology"/>
<keyword evidence="2" id="KW-0815">Transposition</keyword>
<comment type="similarity">
    <text evidence="1">In the C-terminal section; belongs to the transposase 35 family.</text>
</comment>
<dbReference type="Pfam" id="PF07282">
    <property type="entry name" value="Cas12f1-like_TNB"/>
    <property type="match status" value="1"/>
</dbReference>
<evidence type="ECO:0000313" key="7">
    <source>
        <dbReference type="EMBL" id="BBH87408.1"/>
    </source>
</evidence>
<keyword evidence="3" id="KW-0238">DNA-binding</keyword>
<dbReference type="InterPro" id="IPR010095">
    <property type="entry name" value="Cas12f1-like_TNB"/>
</dbReference>
<dbReference type="Pfam" id="PF01385">
    <property type="entry name" value="OrfB_IS605"/>
    <property type="match status" value="1"/>
</dbReference>
<evidence type="ECO:0000256" key="4">
    <source>
        <dbReference type="ARBA" id="ARBA00023172"/>
    </source>
</evidence>
<dbReference type="InterPro" id="IPR001959">
    <property type="entry name" value="Transposase"/>
</dbReference>
<dbReference type="AlphaFoldDB" id="A0A455SJ70"/>
<evidence type="ECO:0000256" key="3">
    <source>
        <dbReference type="ARBA" id="ARBA00023125"/>
    </source>
</evidence>
<evidence type="ECO:0000256" key="1">
    <source>
        <dbReference type="ARBA" id="ARBA00008761"/>
    </source>
</evidence>
<dbReference type="NCBIfam" id="TIGR01766">
    <property type="entry name" value="IS200/IS605 family accessory protein TnpB-like domain"/>
    <property type="match status" value="1"/>
</dbReference>
<feature type="domain" description="Probable transposase IS891/IS1136/IS1341" evidence="5">
    <location>
        <begin position="167"/>
        <end position="283"/>
    </location>
</feature>
<evidence type="ECO:0000259" key="6">
    <source>
        <dbReference type="Pfam" id="PF07282"/>
    </source>
</evidence>
<reference evidence="7" key="1">
    <citation type="submission" date="2018-12" db="EMBL/GenBank/DDBJ databases">
        <title>Novel natural products biosynthetic potential of the class Ktedonobacteria.</title>
        <authorList>
            <person name="Zheng Y."/>
            <person name="Saitou A."/>
            <person name="Wang C.M."/>
            <person name="Toyoda A."/>
            <person name="Minakuchi Y."/>
            <person name="Sekiguchi Y."/>
            <person name="Ueda K."/>
            <person name="Takano H."/>
            <person name="Sakai Y."/>
            <person name="Yokota A."/>
            <person name="Yabe S."/>
        </authorList>
    </citation>
    <scope>NUCLEOTIDE SEQUENCE</scope>
    <source>
        <strain evidence="7">COM3</strain>
    </source>
</reference>
<sequence>MQLVEKHVIRKGDARYEAIDQAAFVSKNLYNAANYEIRQAFIFEGVYLNSNQMHHLMKTHPAYQALPRKVSQQVLRTLDKNWKSFFRAIAEWREHPEKFLGRPCLPKYKDKQQGRNLLIYTIQAISKPALRQGYIQPSGLPIRIKTNHQNVDQVRIIPRHGFYVVEVVYEQEPVQAAVDPQLFAGIDIGIDNLATLTSNKKGFVPRIVNGRPVKSINQFYNKRKAELDEKLMKMDARRRHSHRLERLTTKRTRRIHHSLHTASRRIVNLLVEEGIGTLVIGKNDGWKQEVEMGKRTNQQFVAIPHARFIEMLAYKAQLVGIRVIITEESYTSKCSFLDNEPIGKHETYAGKRVKRSLFRASDGRLLNADVNGSANIIRKVAPNAFADGVEAVVVRPVRFCA</sequence>
<dbReference type="EMBL" id="AP019376">
    <property type="protein sequence ID" value="BBH87408.1"/>
    <property type="molecule type" value="Genomic_DNA"/>
</dbReference>
<dbReference type="GO" id="GO:0032196">
    <property type="term" value="P:transposition"/>
    <property type="evidence" value="ECO:0007669"/>
    <property type="project" value="UniProtKB-KW"/>
</dbReference>
<accession>A0A455SJ70</accession>